<evidence type="ECO:0000313" key="2">
    <source>
        <dbReference type="Proteomes" id="UP001159427"/>
    </source>
</evidence>
<gene>
    <name evidence="1" type="ORF">PEVE_00029117</name>
</gene>
<keyword evidence="2" id="KW-1185">Reference proteome</keyword>
<feature type="non-terminal residue" evidence="1">
    <location>
        <position position="78"/>
    </location>
</feature>
<protein>
    <submittedName>
        <fullName evidence="1">Uncharacterized protein</fullName>
    </submittedName>
</protein>
<accession>A0ABN8MA08</accession>
<evidence type="ECO:0000313" key="1">
    <source>
        <dbReference type="EMBL" id="CAH3026459.1"/>
    </source>
</evidence>
<reference evidence="1 2" key="1">
    <citation type="submission" date="2022-05" db="EMBL/GenBank/DDBJ databases">
        <authorList>
            <consortium name="Genoscope - CEA"/>
            <person name="William W."/>
        </authorList>
    </citation>
    <scope>NUCLEOTIDE SEQUENCE [LARGE SCALE GENOMIC DNA]</scope>
</reference>
<dbReference type="Proteomes" id="UP001159427">
    <property type="component" value="Unassembled WGS sequence"/>
</dbReference>
<organism evidence="1 2">
    <name type="scientific">Porites evermanni</name>
    <dbReference type="NCBI Taxonomy" id="104178"/>
    <lineage>
        <taxon>Eukaryota</taxon>
        <taxon>Metazoa</taxon>
        <taxon>Cnidaria</taxon>
        <taxon>Anthozoa</taxon>
        <taxon>Hexacorallia</taxon>
        <taxon>Scleractinia</taxon>
        <taxon>Fungiina</taxon>
        <taxon>Poritidae</taxon>
        <taxon>Porites</taxon>
    </lineage>
</organism>
<proteinExistence type="predicted"/>
<sequence length="78" mass="8441">MEEQEKISQCWMTDDLEAIFERKDFSSVADTTPEFSASSTDISSVNVADDVEKGGSGDKDIDLYSPKTQGKCLALATG</sequence>
<dbReference type="EMBL" id="CALNXI010000405">
    <property type="protein sequence ID" value="CAH3026459.1"/>
    <property type="molecule type" value="Genomic_DNA"/>
</dbReference>
<comment type="caution">
    <text evidence="1">The sequence shown here is derived from an EMBL/GenBank/DDBJ whole genome shotgun (WGS) entry which is preliminary data.</text>
</comment>
<name>A0ABN8MA08_9CNID</name>